<dbReference type="InterPro" id="IPR022496">
    <property type="entry name" value="T6A_TsaB"/>
</dbReference>
<feature type="domain" description="Gcp-like" evidence="1">
    <location>
        <begin position="38"/>
        <end position="149"/>
    </location>
</feature>
<dbReference type="InterPro" id="IPR043129">
    <property type="entry name" value="ATPase_NBD"/>
</dbReference>
<keyword evidence="3" id="KW-1185">Reference proteome</keyword>
<dbReference type="InterPro" id="IPR000905">
    <property type="entry name" value="Gcp-like_dom"/>
</dbReference>
<dbReference type="EMBL" id="JAFVMG010000009">
    <property type="protein sequence ID" value="MBO1328743.1"/>
    <property type="molecule type" value="Genomic_DNA"/>
</dbReference>
<dbReference type="Pfam" id="PF00814">
    <property type="entry name" value="TsaD"/>
    <property type="match status" value="1"/>
</dbReference>
<dbReference type="Gene3D" id="3.30.420.40">
    <property type="match status" value="1"/>
</dbReference>
<evidence type="ECO:0000313" key="3">
    <source>
        <dbReference type="Proteomes" id="UP000664399"/>
    </source>
</evidence>
<dbReference type="NCBIfam" id="TIGR03725">
    <property type="entry name" value="T6A_YeaZ"/>
    <property type="match status" value="1"/>
</dbReference>
<reference evidence="2 3" key="1">
    <citation type="submission" date="2021-03" db="EMBL/GenBank/DDBJ databases">
        <title>The complete genome sequence of Acetobacter suratthaniensis TBRC 1719.</title>
        <authorList>
            <person name="Charoenyingcharoen P."/>
            <person name="Yukphan P."/>
        </authorList>
    </citation>
    <scope>NUCLEOTIDE SEQUENCE [LARGE SCALE GENOMIC DNA]</scope>
    <source>
        <strain evidence="2 3">TBRC 1719</strain>
    </source>
</reference>
<proteinExistence type="predicted"/>
<organism evidence="2 3">
    <name type="scientific">Acetobacter suratthaniensis</name>
    <dbReference type="NCBI Taxonomy" id="1502841"/>
    <lineage>
        <taxon>Bacteria</taxon>
        <taxon>Pseudomonadati</taxon>
        <taxon>Pseudomonadota</taxon>
        <taxon>Alphaproteobacteria</taxon>
        <taxon>Acetobacterales</taxon>
        <taxon>Acetobacteraceae</taxon>
        <taxon>Acetobacter</taxon>
    </lineage>
</organism>
<name>A0ABS3LN16_9PROT</name>
<dbReference type="RefSeq" id="WP_207854619.1">
    <property type="nucleotide sequence ID" value="NZ_JAFVMG010000009.1"/>
</dbReference>
<evidence type="ECO:0000313" key="2">
    <source>
        <dbReference type="EMBL" id="MBO1328743.1"/>
    </source>
</evidence>
<dbReference type="SUPFAM" id="SSF53067">
    <property type="entry name" value="Actin-like ATPase domain"/>
    <property type="match status" value="1"/>
</dbReference>
<accession>A0ABS3LN16</accession>
<gene>
    <name evidence="2" type="primary">tsaB</name>
    <name evidence="2" type="ORF">J2D75_09675</name>
</gene>
<dbReference type="Proteomes" id="UP000664399">
    <property type="component" value="Unassembled WGS sequence"/>
</dbReference>
<comment type="caution">
    <text evidence="2">The sequence shown here is derived from an EMBL/GenBank/DDBJ whole genome shotgun (WGS) entry which is preliminary data.</text>
</comment>
<evidence type="ECO:0000259" key="1">
    <source>
        <dbReference type="Pfam" id="PF00814"/>
    </source>
</evidence>
<protein>
    <submittedName>
        <fullName evidence="2">tRNA (Adenosine(37)-N6)-threonylcarbamoyltransferase complex dimerization subunit type 1 TsaB</fullName>
    </submittedName>
</protein>
<sequence length="235" mass="23981">MPARFLVLDASPAGEAARGLAACLDRHGPALSLVSQCEEAGKQAAEGINLLAARALEQAGWATQPHTDTPAPKPDCVAVVVGPGSFTGLRASCAVAAGYALGVGAELVGVSRAEALAPALDTELARHDGLAGWLLVTSARRGRVFIQDHQGGLQAVSVADWQPPAGRWLVAGDAAEALTFDHPVRSASSTPDAAQIARAALRRLAGDLPPLPALPLYVDPPEAKLPADGLRAAPV</sequence>